<name>A0A934TYG9_9FIRM</name>
<accession>A0A934TYG9</accession>
<dbReference type="InterPro" id="IPR039498">
    <property type="entry name" value="NTP_transf_5"/>
</dbReference>
<dbReference type="Pfam" id="PF14907">
    <property type="entry name" value="NTP_transf_5"/>
    <property type="match status" value="1"/>
</dbReference>
<gene>
    <name evidence="1" type="ORF">JKK62_02770</name>
</gene>
<comment type="caution">
    <text evidence="1">The sequence shown here is derived from an EMBL/GenBank/DDBJ whole genome shotgun (WGS) entry which is preliminary data.</text>
</comment>
<keyword evidence="2" id="KW-1185">Reference proteome</keyword>
<proteinExistence type="predicted"/>
<protein>
    <submittedName>
        <fullName evidence="1">Nucleotidyltransferase family protein</fullName>
    </submittedName>
</protein>
<dbReference type="Gene3D" id="3.30.460.40">
    <property type="match status" value="1"/>
</dbReference>
<evidence type="ECO:0000313" key="1">
    <source>
        <dbReference type="EMBL" id="MBK6087581.1"/>
    </source>
</evidence>
<dbReference type="EMBL" id="JAEQMG010000040">
    <property type="protein sequence ID" value="MBK6087581.1"/>
    <property type="molecule type" value="Genomic_DNA"/>
</dbReference>
<evidence type="ECO:0000313" key="2">
    <source>
        <dbReference type="Proteomes" id="UP000633365"/>
    </source>
</evidence>
<dbReference type="Proteomes" id="UP000633365">
    <property type="component" value="Unassembled WGS sequence"/>
</dbReference>
<reference evidence="1" key="1">
    <citation type="submission" date="2021-01" db="EMBL/GenBank/DDBJ databases">
        <title>Genome public.</title>
        <authorList>
            <person name="Liu C."/>
            <person name="Sun Q."/>
        </authorList>
    </citation>
    <scope>NUCLEOTIDE SEQUENCE</scope>
    <source>
        <strain evidence="1">M6</strain>
    </source>
</reference>
<dbReference type="AlphaFoldDB" id="A0A934TYG9"/>
<organism evidence="1 2">
    <name type="scientific">Ruminococcus difficilis</name>
    <dbReference type="NCBI Taxonomy" id="2763069"/>
    <lineage>
        <taxon>Bacteria</taxon>
        <taxon>Bacillati</taxon>
        <taxon>Bacillota</taxon>
        <taxon>Clostridia</taxon>
        <taxon>Eubacteriales</taxon>
        <taxon>Oscillospiraceae</taxon>
        <taxon>Ruminococcus</taxon>
    </lineage>
</organism>
<dbReference type="RefSeq" id="WP_201426887.1">
    <property type="nucleotide sequence ID" value="NZ_JAEQMG010000040.1"/>
</dbReference>
<sequence length="411" mass="46266">MNKVQRLLLQVIGAALFGRDLPAVDARYIEPLLKEGKAQAVYSLLFNALDKQIKNELSAEKYDQYSEMNLMHAIACTRNFDEHGELHELMTGGQIPYVVIKGLASARYYPEPSLRNMGDVDFLVDPSDMSRAGNVLEQAGFAVDHGDEDDGIHVAYTRPPMSIWEMHRSVNGVPSGEVGKAIQAELDRTIETAEETTCEGILCRMPDRFHHGLIMLLHTASHMTSEGVGLRHLCDWSVFASSLSDAEFRGLFEKKLKNFGLWKFAQALTLLGVNYFGAPKRVWAIEALERRLITAEQLESLMNDILSGGNFGTKDMNRYREIKYISDRGEYTVSSDGIIKQGFKTMNKKVCADFRTIEKHKFLMPIGYIAEGGKYIGLLLSGKRKASGTRQMLREAAQRKKVYNSLHLFEK</sequence>